<gene>
    <name evidence="6" type="ORF">G3I46_31915</name>
</gene>
<sequence>MRSFLAPIQVGDVCSGVVAATTRSEVTVTLDGFAARPLGVVGPLDVSWQRRTADAAAVGRRVTAEVLSVDLEEGRVGLSMAATENPELWAFLKRLRAGRRLAGTVAAVESFGVFVSLDEGPDHPVYPGVGFITYPELSWRRLEEVSEVVEVGQRVCCEFLQFDTWNGEARLSLRATRPDPFLRFVEGTAVGRRLTGPVTKILPFGVVVQVAEGVEGLVHLSELSAGPVGAPEDVVRVGEEITVVVTDVDHERRRLSLSLRAAT</sequence>
<dbReference type="PROSITE" id="PS50126">
    <property type="entry name" value="S1"/>
    <property type="match status" value="3"/>
</dbReference>
<keyword evidence="7" id="KW-1185">Reference proteome</keyword>
<feature type="domain" description="S1 motif" evidence="5">
    <location>
        <begin position="11"/>
        <end position="81"/>
    </location>
</feature>
<dbReference type="GO" id="GO:0003729">
    <property type="term" value="F:mRNA binding"/>
    <property type="evidence" value="ECO:0007669"/>
    <property type="project" value="TreeGrafter"/>
</dbReference>
<dbReference type="PANTHER" id="PTHR10724:SF7">
    <property type="entry name" value="SMALL RIBOSOMAL SUBUNIT PROTEIN BS1C"/>
    <property type="match status" value="1"/>
</dbReference>
<evidence type="ECO:0000256" key="2">
    <source>
        <dbReference type="ARBA" id="ARBA00022980"/>
    </source>
</evidence>
<evidence type="ECO:0000256" key="4">
    <source>
        <dbReference type="ARBA" id="ARBA00025604"/>
    </source>
</evidence>
<dbReference type="InterPro" id="IPR050437">
    <property type="entry name" value="Ribos_protein_bS1-like"/>
</dbReference>
<protein>
    <submittedName>
        <fullName evidence="6">30S ribosomal protein S1</fullName>
    </submittedName>
</protein>
<accession>A0A6N9UXH7</accession>
<feature type="domain" description="S1 motif" evidence="5">
    <location>
        <begin position="191"/>
        <end position="260"/>
    </location>
</feature>
<keyword evidence="3" id="KW-0687">Ribonucleoprotein</keyword>
<dbReference type="Pfam" id="PF00575">
    <property type="entry name" value="S1"/>
    <property type="match status" value="2"/>
</dbReference>
<dbReference type="GO" id="GO:0003735">
    <property type="term" value="F:structural constituent of ribosome"/>
    <property type="evidence" value="ECO:0007669"/>
    <property type="project" value="TreeGrafter"/>
</dbReference>
<comment type="function">
    <text evidence="4">Binds mRNA; thus facilitating recognition of the initiation point. It is needed to translate mRNA with a short Shine-Dalgarno (SD) purine-rich sequence.</text>
</comment>
<dbReference type="GO" id="GO:0006412">
    <property type="term" value="P:translation"/>
    <property type="evidence" value="ECO:0007669"/>
    <property type="project" value="TreeGrafter"/>
</dbReference>
<keyword evidence="2 6" id="KW-0689">Ribosomal protein</keyword>
<reference evidence="6 7" key="1">
    <citation type="submission" date="2020-01" db="EMBL/GenBank/DDBJ databases">
        <title>Insect and environment-associated Actinomycetes.</title>
        <authorList>
            <person name="Currrie C."/>
            <person name="Chevrette M."/>
            <person name="Carlson C."/>
            <person name="Stubbendieck R."/>
            <person name="Wendt-Pienkowski E."/>
        </authorList>
    </citation>
    <scope>NUCLEOTIDE SEQUENCE [LARGE SCALE GENOMIC DNA]</scope>
    <source>
        <strain evidence="6 7">SID14172</strain>
    </source>
</reference>
<dbReference type="PRINTS" id="PR00681">
    <property type="entry name" value="RIBOSOMALS1"/>
</dbReference>
<dbReference type="SMART" id="SM00316">
    <property type="entry name" value="S1"/>
    <property type="match status" value="3"/>
</dbReference>
<dbReference type="PANTHER" id="PTHR10724">
    <property type="entry name" value="30S RIBOSOMAL PROTEIN S1"/>
    <property type="match status" value="1"/>
</dbReference>
<comment type="similarity">
    <text evidence="1">Belongs to the bacterial ribosomal protein bS1 family.</text>
</comment>
<dbReference type="InterPro" id="IPR035104">
    <property type="entry name" value="Ribosomal_protein_S1-like"/>
</dbReference>
<dbReference type="SUPFAM" id="SSF50249">
    <property type="entry name" value="Nucleic acid-binding proteins"/>
    <property type="match status" value="3"/>
</dbReference>
<comment type="caution">
    <text evidence="6">The sequence shown here is derived from an EMBL/GenBank/DDBJ whole genome shotgun (WGS) entry which is preliminary data.</text>
</comment>
<organism evidence="6 7">
    <name type="scientific">Streptomyces coelicoflavus</name>
    <dbReference type="NCBI Taxonomy" id="285562"/>
    <lineage>
        <taxon>Bacteria</taxon>
        <taxon>Bacillati</taxon>
        <taxon>Actinomycetota</taxon>
        <taxon>Actinomycetes</taxon>
        <taxon>Kitasatosporales</taxon>
        <taxon>Streptomycetaceae</taxon>
        <taxon>Streptomyces</taxon>
    </lineage>
</organism>
<evidence type="ECO:0000313" key="7">
    <source>
        <dbReference type="Proteomes" id="UP000469545"/>
    </source>
</evidence>
<dbReference type="Gene3D" id="2.40.50.140">
    <property type="entry name" value="Nucleic acid-binding proteins"/>
    <property type="match status" value="3"/>
</dbReference>
<evidence type="ECO:0000256" key="3">
    <source>
        <dbReference type="ARBA" id="ARBA00023274"/>
    </source>
</evidence>
<dbReference type="InterPro" id="IPR003029">
    <property type="entry name" value="S1_domain"/>
</dbReference>
<dbReference type="Proteomes" id="UP000469545">
    <property type="component" value="Unassembled WGS sequence"/>
</dbReference>
<feature type="domain" description="S1 motif" evidence="5">
    <location>
        <begin position="98"/>
        <end position="174"/>
    </location>
</feature>
<evidence type="ECO:0000313" key="6">
    <source>
        <dbReference type="EMBL" id="NEB21053.1"/>
    </source>
</evidence>
<dbReference type="FunFam" id="2.40.50.140:FF:000103">
    <property type="entry name" value="protein RRP5 homolog"/>
    <property type="match status" value="1"/>
</dbReference>
<evidence type="ECO:0000256" key="1">
    <source>
        <dbReference type="ARBA" id="ARBA00006767"/>
    </source>
</evidence>
<name>A0A6N9UXH7_9ACTN</name>
<dbReference type="GO" id="GO:0022627">
    <property type="term" value="C:cytosolic small ribosomal subunit"/>
    <property type="evidence" value="ECO:0007669"/>
    <property type="project" value="TreeGrafter"/>
</dbReference>
<dbReference type="InterPro" id="IPR012340">
    <property type="entry name" value="NA-bd_OB-fold"/>
</dbReference>
<dbReference type="EMBL" id="JAAGMB010000728">
    <property type="protein sequence ID" value="NEB21053.1"/>
    <property type="molecule type" value="Genomic_DNA"/>
</dbReference>
<evidence type="ECO:0000259" key="5">
    <source>
        <dbReference type="PROSITE" id="PS50126"/>
    </source>
</evidence>
<dbReference type="AlphaFoldDB" id="A0A6N9UXH7"/>
<proteinExistence type="inferred from homology"/>